<evidence type="ECO:0000256" key="6">
    <source>
        <dbReference type="ARBA" id="ARBA00012487"/>
    </source>
</evidence>
<evidence type="ECO:0000313" key="21">
    <source>
        <dbReference type="Proteomes" id="UP000306420"/>
    </source>
</evidence>
<feature type="transmembrane region" description="Helical" evidence="19">
    <location>
        <begin position="49"/>
        <end position="70"/>
    </location>
</feature>
<evidence type="ECO:0000256" key="15">
    <source>
        <dbReference type="ARBA" id="ARBA00023136"/>
    </source>
</evidence>
<evidence type="ECO:0000256" key="1">
    <source>
        <dbReference type="ARBA" id="ARBA00001698"/>
    </source>
</evidence>
<dbReference type="EMBL" id="VBSP01000028">
    <property type="protein sequence ID" value="TLQ40489.1"/>
    <property type="molecule type" value="Genomic_DNA"/>
</dbReference>
<name>A0A5R9DU35_9LACT</name>
<keyword evidence="15 19" id="KW-0472">Membrane</keyword>
<feature type="transmembrane region" description="Helical" evidence="19">
    <location>
        <begin position="174"/>
        <end position="196"/>
    </location>
</feature>
<feature type="transmembrane region" description="Helical" evidence="19">
    <location>
        <begin position="134"/>
        <end position="153"/>
    </location>
</feature>
<evidence type="ECO:0000256" key="9">
    <source>
        <dbReference type="ARBA" id="ARBA00022516"/>
    </source>
</evidence>
<evidence type="ECO:0000256" key="4">
    <source>
        <dbReference type="ARBA" id="ARBA00005189"/>
    </source>
</evidence>
<keyword evidence="14" id="KW-0443">Lipid metabolism</keyword>
<keyword evidence="12 18" id="KW-0548">Nucleotidyltransferase</keyword>
<comment type="caution">
    <text evidence="20">The sequence shown here is derived from an EMBL/GenBank/DDBJ whole genome shotgun (WGS) entry which is preliminary data.</text>
</comment>
<comment type="subcellular location">
    <subcellularLocation>
        <location evidence="2">Cell membrane</location>
        <topology evidence="2">Multi-pass membrane protein</topology>
    </subcellularLocation>
</comment>
<evidence type="ECO:0000256" key="10">
    <source>
        <dbReference type="ARBA" id="ARBA00022679"/>
    </source>
</evidence>
<comment type="pathway">
    <text evidence="4">Lipid metabolism.</text>
</comment>
<dbReference type="GO" id="GO:0004605">
    <property type="term" value="F:phosphatidate cytidylyltransferase activity"/>
    <property type="evidence" value="ECO:0007669"/>
    <property type="project" value="UniProtKB-EC"/>
</dbReference>
<keyword evidence="11 18" id="KW-0812">Transmembrane</keyword>
<dbReference type="Pfam" id="PF01148">
    <property type="entry name" value="CTP_transf_1"/>
    <property type="match status" value="1"/>
</dbReference>
<gene>
    <name evidence="20" type="ORF">FEZ33_08015</name>
</gene>
<evidence type="ECO:0000256" key="12">
    <source>
        <dbReference type="ARBA" id="ARBA00022695"/>
    </source>
</evidence>
<evidence type="ECO:0000256" key="8">
    <source>
        <dbReference type="ARBA" id="ARBA00022475"/>
    </source>
</evidence>
<dbReference type="GO" id="GO:0005886">
    <property type="term" value="C:plasma membrane"/>
    <property type="evidence" value="ECO:0007669"/>
    <property type="project" value="UniProtKB-SubCell"/>
</dbReference>
<organism evidence="20 21">
    <name type="scientific">Ruoffia tabacinasalis</name>
    <dbReference type="NCBI Taxonomy" id="87458"/>
    <lineage>
        <taxon>Bacteria</taxon>
        <taxon>Bacillati</taxon>
        <taxon>Bacillota</taxon>
        <taxon>Bacilli</taxon>
        <taxon>Lactobacillales</taxon>
        <taxon>Aerococcaceae</taxon>
        <taxon>Ruoffia</taxon>
    </lineage>
</organism>
<feature type="transmembrane region" description="Helical" evidence="19">
    <location>
        <begin position="12"/>
        <end position="37"/>
    </location>
</feature>
<accession>A0A5R9DU35</accession>
<keyword evidence="9" id="KW-0444">Lipid biosynthesis</keyword>
<evidence type="ECO:0000256" key="11">
    <source>
        <dbReference type="ARBA" id="ARBA00022692"/>
    </source>
</evidence>
<sequence length="264" mass="29787">MIVRIRSAVIALALYIPFLLLGGGYYAFAMWVIGIVGLFEFAEMQKLNIINHIGFFSVVGLTSLLIPQMYMPEFMNQGNPEYLFYICSLILLVFTVFNHRKFNFGHAAIMVFACIYIGYGFRFLILFREMGLETILYLLVVVWSTDSGAYFVGRKFGSRPLAPEISPNKTVEGMIGGVLTALLVASIFIAIFQPALGAVNQVWILTIIVSLFGQFGDLVESAFKRYFNVKDSGKFLPGHGGMLDRFDSLIFASFIMMFWINLFR</sequence>
<keyword evidence="17" id="KW-1208">Phospholipid metabolism</keyword>
<evidence type="ECO:0000256" key="2">
    <source>
        <dbReference type="ARBA" id="ARBA00004651"/>
    </source>
</evidence>
<proteinExistence type="inferred from homology"/>
<protein>
    <recommendedName>
        <fullName evidence="7 18">Phosphatidate cytidylyltransferase</fullName>
        <ecNumber evidence="6 18">2.7.7.41</ecNumber>
    </recommendedName>
</protein>
<keyword evidence="10 18" id="KW-0808">Transferase</keyword>
<feature type="transmembrane region" description="Helical" evidence="19">
    <location>
        <begin position="243"/>
        <end position="262"/>
    </location>
</feature>
<comment type="catalytic activity">
    <reaction evidence="1 18">
        <text>a 1,2-diacyl-sn-glycero-3-phosphate + CTP + H(+) = a CDP-1,2-diacyl-sn-glycerol + diphosphate</text>
        <dbReference type="Rhea" id="RHEA:16229"/>
        <dbReference type="ChEBI" id="CHEBI:15378"/>
        <dbReference type="ChEBI" id="CHEBI:33019"/>
        <dbReference type="ChEBI" id="CHEBI:37563"/>
        <dbReference type="ChEBI" id="CHEBI:58332"/>
        <dbReference type="ChEBI" id="CHEBI:58608"/>
        <dbReference type="EC" id="2.7.7.41"/>
    </reaction>
</comment>
<dbReference type="AlphaFoldDB" id="A0A5R9DU35"/>
<evidence type="ECO:0000256" key="16">
    <source>
        <dbReference type="ARBA" id="ARBA00023209"/>
    </source>
</evidence>
<evidence type="ECO:0000256" key="19">
    <source>
        <dbReference type="SAM" id="Phobius"/>
    </source>
</evidence>
<evidence type="ECO:0000256" key="5">
    <source>
        <dbReference type="ARBA" id="ARBA00010185"/>
    </source>
</evidence>
<dbReference type="PANTHER" id="PTHR46382:SF1">
    <property type="entry name" value="PHOSPHATIDATE CYTIDYLYLTRANSFERASE"/>
    <property type="match status" value="1"/>
</dbReference>
<dbReference type="PANTHER" id="PTHR46382">
    <property type="entry name" value="PHOSPHATIDATE CYTIDYLYLTRANSFERASE"/>
    <property type="match status" value="1"/>
</dbReference>
<feature type="transmembrane region" description="Helical" evidence="19">
    <location>
        <begin position="82"/>
        <end position="100"/>
    </location>
</feature>
<comment type="similarity">
    <text evidence="5 18">Belongs to the CDS family.</text>
</comment>
<keyword evidence="13 19" id="KW-1133">Transmembrane helix</keyword>
<comment type="pathway">
    <text evidence="3 18">Phospholipid metabolism; CDP-diacylglycerol biosynthesis; CDP-diacylglycerol from sn-glycerol 3-phosphate: step 3/3.</text>
</comment>
<dbReference type="PROSITE" id="PS01315">
    <property type="entry name" value="CDS"/>
    <property type="match status" value="1"/>
</dbReference>
<evidence type="ECO:0000256" key="3">
    <source>
        <dbReference type="ARBA" id="ARBA00005119"/>
    </source>
</evidence>
<dbReference type="InterPro" id="IPR000374">
    <property type="entry name" value="PC_trans"/>
</dbReference>
<dbReference type="OrthoDB" id="9799199at2"/>
<evidence type="ECO:0000256" key="14">
    <source>
        <dbReference type="ARBA" id="ARBA00023098"/>
    </source>
</evidence>
<keyword evidence="8" id="KW-1003">Cell membrane</keyword>
<dbReference type="UniPathway" id="UPA00557">
    <property type="reaction ID" value="UER00614"/>
</dbReference>
<feature type="transmembrane region" description="Helical" evidence="19">
    <location>
        <begin position="202"/>
        <end position="223"/>
    </location>
</feature>
<keyword evidence="16" id="KW-0594">Phospholipid biosynthesis</keyword>
<reference evidence="20 21" key="1">
    <citation type="submission" date="2019-05" db="EMBL/GenBank/DDBJ databases">
        <title>The metagenome of a microbial culture collection derived from dairy environment covers the genomic content of the human microbiome.</title>
        <authorList>
            <person name="Roder T."/>
            <person name="Wuthrich D."/>
            <person name="Sattari Z."/>
            <person name="Von Ah U."/>
            <person name="Bar C."/>
            <person name="Ronchi F."/>
            <person name="Macpherson A.J."/>
            <person name="Ganal-Vonarburg S.C."/>
            <person name="Bruggmann R."/>
            <person name="Vergeres G."/>
        </authorList>
    </citation>
    <scope>NUCLEOTIDE SEQUENCE [LARGE SCALE GENOMIC DNA]</scope>
    <source>
        <strain evidence="20 21">FAM 24227</strain>
    </source>
</reference>
<dbReference type="Proteomes" id="UP000306420">
    <property type="component" value="Unassembled WGS sequence"/>
</dbReference>
<evidence type="ECO:0000256" key="7">
    <source>
        <dbReference type="ARBA" id="ARBA00019373"/>
    </source>
</evidence>
<dbReference type="EC" id="2.7.7.41" evidence="6 18"/>
<evidence type="ECO:0000256" key="17">
    <source>
        <dbReference type="ARBA" id="ARBA00023264"/>
    </source>
</evidence>
<evidence type="ECO:0000256" key="13">
    <source>
        <dbReference type="ARBA" id="ARBA00022989"/>
    </source>
</evidence>
<feature type="transmembrane region" description="Helical" evidence="19">
    <location>
        <begin position="107"/>
        <end position="128"/>
    </location>
</feature>
<evidence type="ECO:0000313" key="20">
    <source>
        <dbReference type="EMBL" id="TLQ40489.1"/>
    </source>
</evidence>
<evidence type="ECO:0000256" key="18">
    <source>
        <dbReference type="RuleBase" id="RU003938"/>
    </source>
</evidence>
<dbReference type="RefSeq" id="WP_138404888.1">
    <property type="nucleotide sequence ID" value="NZ_VBSP01000028.1"/>
</dbReference>
<dbReference type="GO" id="GO:0016024">
    <property type="term" value="P:CDP-diacylglycerol biosynthetic process"/>
    <property type="evidence" value="ECO:0007669"/>
    <property type="project" value="UniProtKB-UniPathway"/>
</dbReference>